<dbReference type="RefSeq" id="WP_011826104.1">
    <property type="nucleotide sequence ID" value="NC_008820.1"/>
</dbReference>
<dbReference type="EMBL" id="CP000554">
    <property type="protein sequence ID" value="ABM78209.1"/>
    <property type="molecule type" value="Genomic_DNA"/>
</dbReference>
<feature type="region of interest" description="Disordered" evidence="1">
    <location>
        <begin position="50"/>
        <end position="97"/>
    </location>
</feature>
<protein>
    <submittedName>
        <fullName evidence="2">Uncharacterized protein</fullName>
    </submittedName>
</protein>
<proteinExistence type="predicted"/>
<feature type="compositionally biased region" description="Polar residues" evidence="1">
    <location>
        <begin position="72"/>
        <end position="89"/>
    </location>
</feature>
<dbReference type="Proteomes" id="UP000002274">
    <property type="component" value="Chromosome"/>
</dbReference>
<accession>A2C9P9</accession>
<evidence type="ECO:0000313" key="3">
    <source>
        <dbReference type="Proteomes" id="UP000002274"/>
    </source>
</evidence>
<feature type="compositionally biased region" description="Polar residues" evidence="1">
    <location>
        <begin position="50"/>
        <end position="59"/>
    </location>
</feature>
<name>A2C9P9_PROM3</name>
<organism evidence="2 3">
    <name type="scientific">Prochlorococcus marinus (strain MIT 9303)</name>
    <dbReference type="NCBI Taxonomy" id="59922"/>
    <lineage>
        <taxon>Bacteria</taxon>
        <taxon>Bacillati</taxon>
        <taxon>Cyanobacteriota</taxon>
        <taxon>Cyanophyceae</taxon>
        <taxon>Synechococcales</taxon>
        <taxon>Prochlorococcaceae</taxon>
        <taxon>Prochlorococcus</taxon>
    </lineage>
</organism>
<reference evidence="2 3" key="1">
    <citation type="journal article" date="2007" name="PLoS Genet.">
        <title>Patterns and implications of gene gain and loss in the evolution of Prochlorococcus.</title>
        <authorList>
            <person name="Kettler G.C."/>
            <person name="Martiny A.C."/>
            <person name="Huang K."/>
            <person name="Zucker J."/>
            <person name="Coleman M.L."/>
            <person name="Rodrigue S."/>
            <person name="Chen F."/>
            <person name="Lapidus A."/>
            <person name="Ferriera S."/>
            <person name="Johnson J."/>
            <person name="Steglich C."/>
            <person name="Church G.M."/>
            <person name="Richardson P."/>
            <person name="Chisholm S.W."/>
        </authorList>
    </citation>
    <scope>NUCLEOTIDE SEQUENCE [LARGE SCALE GENOMIC DNA]</scope>
    <source>
        <strain evidence="2 3">MIT 9303</strain>
    </source>
</reference>
<dbReference type="BioCyc" id="PMAR59922:G1G80-1263-MONOMER"/>
<gene>
    <name evidence="2" type="ordered locus">P9303_14631</name>
</gene>
<dbReference type="KEGG" id="pmf:P9303_14631"/>
<dbReference type="HOGENOM" id="CLU_155232_0_0_3"/>
<sequence length="97" mass="11410">MLKQTTAWDQALLRKFSCTGHFRLLNQLRSELKVQPLIRDPNTRKLTLQTMPIRSGSQRVNRRPYTPELPQSDKTQVSEAKENQSSFRQRLNAIEMR</sequence>
<evidence type="ECO:0000313" key="2">
    <source>
        <dbReference type="EMBL" id="ABM78209.1"/>
    </source>
</evidence>
<evidence type="ECO:0000256" key="1">
    <source>
        <dbReference type="SAM" id="MobiDB-lite"/>
    </source>
</evidence>
<dbReference type="AlphaFoldDB" id="A2C9P9"/>